<proteinExistence type="predicted"/>
<evidence type="ECO:0000313" key="1">
    <source>
        <dbReference type="EMBL" id="MBL1107984.1"/>
    </source>
</evidence>
<reference evidence="1 2" key="1">
    <citation type="submission" date="2021-01" db="EMBL/GenBank/DDBJ databases">
        <title>WGS of actinomycetes isolated from Thailand.</title>
        <authorList>
            <person name="Thawai C."/>
        </authorList>
    </citation>
    <scope>NUCLEOTIDE SEQUENCE [LARGE SCALE GENOMIC DNA]</scope>
    <source>
        <strain evidence="1 2">CH5-8</strain>
    </source>
</reference>
<protein>
    <recommendedName>
        <fullName evidence="3">HK97 gp10 family phage protein</fullName>
    </recommendedName>
</protein>
<dbReference type="Proteomes" id="UP000621386">
    <property type="component" value="Unassembled WGS sequence"/>
</dbReference>
<sequence>MPQSFRLRFDAGPATQALREGAARGLLLGAEHVLAQSAEVVPLDEAALQRSGAASVDPASLTAMVSYDTPYAVRQHEQLDYGHAPGRTAKYLETPLNSSRQDVAALIAAQIRRALR</sequence>
<evidence type="ECO:0008006" key="3">
    <source>
        <dbReference type="Google" id="ProtNLM"/>
    </source>
</evidence>
<dbReference type="EMBL" id="JAERRH010000010">
    <property type="protein sequence ID" value="MBL1107984.1"/>
    <property type="molecule type" value="Genomic_DNA"/>
</dbReference>
<comment type="caution">
    <text evidence="1">The sequence shown here is derived from an EMBL/GenBank/DDBJ whole genome shotgun (WGS) entry which is preliminary data.</text>
</comment>
<name>A0ABS1P6V0_9ACTN</name>
<evidence type="ECO:0000313" key="2">
    <source>
        <dbReference type="Proteomes" id="UP000621386"/>
    </source>
</evidence>
<organism evidence="1 2">
    <name type="scientific">Streptomyces musisoli</name>
    <dbReference type="NCBI Taxonomy" id="2802280"/>
    <lineage>
        <taxon>Bacteria</taxon>
        <taxon>Bacillati</taxon>
        <taxon>Actinomycetota</taxon>
        <taxon>Actinomycetes</taxon>
        <taxon>Kitasatosporales</taxon>
        <taxon>Streptomycetaceae</taxon>
        <taxon>Streptomyces</taxon>
    </lineage>
</organism>
<gene>
    <name evidence="1" type="ORF">JK361_25915</name>
</gene>
<keyword evidence="2" id="KW-1185">Reference proteome</keyword>
<accession>A0ABS1P6V0</accession>
<dbReference type="RefSeq" id="WP_201822233.1">
    <property type="nucleotide sequence ID" value="NZ_JAERRH010000010.1"/>
</dbReference>